<name>A0A3D8IN65_9HELI</name>
<feature type="transmembrane region" description="Helical" evidence="10">
    <location>
        <begin position="479"/>
        <end position="509"/>
    </location>
</feature>
<evidence type="ECO:0000313" key="11">
    <source>
        <dbReference type="EMBL" id="RDU66074.1"/>
    </source>
</evidence>
<keyword evidence="4" id="KW-1003">Cell membrane</keyword>
<evidence type="ECO:0000256" key="5">
    <source>
        <dbReference type="ARBA" id="ARBA00022519"/>
    </source>
</evidence>
<dbReference type="PANTHER" id="PTHR36106">
    <property type="entry name" value="ANAEROBIC C4-DICARBOXYLATE TRANSPORTER DCUB"/>
    <property type="match status" value="1"/>
</dbReference>
<comment type="caution">
    <text evidence="11">The sequence shown here is derived from an EMBL/GenBank/DDBJ whole genome shotgun (WGS) entry which is preliminary data.</text>
</comment>
<keyword evidence="5" id="KW-0997">Cell inner membrane</keyword>
<evidence type="ECO:0000256" key="4">
    <source>
        <dbReference type="ARBA" id="ARBA00022475"/>
    </source>
</evidence>
<dbReference type="InterPro" id="IPR004668">
    <property type="entry name" value="Anaer_Dcu_memb_transpt"/>
</dbReference>
<dbReference type="Pfam" id="PF03605">
    <property type="entry name" value="DcuA_DcuB"/>
    <property type="match status" value="2"/>
</dbReference>
<evidence type="ECO:0000256" key="2">
    <source>
        <dbReference type="ARBA" id="ARBA00006413"/>
    </source>
</evidence>
<keyword evidence="8 10" id="KW-0472">Membrane</keyword>
<evidence type="ECO:0000256" key="8">
    <source>
        <dbReference type="ARBA" id="ARBA00023136"/>
    </source>
</evidence>
<comment type="similarity">
    <text evidence="2">Belongs to the DcuA/DcuB transporter (TC 2.A.13.1) family.</text>
</comment>
<dbReference type="AlphaFoldDB" id="A0A3D8IN65"/>
<evidence type="ECO:0000256" key="1">
    <source>
        <dbReference type="ARBA" id="ARBA00004429"/>
    </source>
</evidence>
<feature type="transmembrane region" description="Helical" evidence="10">
    <location>
        <begin position="521"/>
        <end position="544"/>
    </location>
</feature>
<reference evidence="11 12" key="1">
    <citation type="submission" date="2018-04" db="EMBL/GenBank/DDBJ databases">
        <title>Novel Campyloabacter and Helicobacter Species and Strains.</title>
        <authorList>
            <person name="Mannion A.J."/>
            <person name="Shen Z."/>
            <person name="Fox J.G."/>
        </authorList>
    </citation>
    <scope>NUCLEOTIDE SEQUENCE [LARGE SCALE GENOMIC DNA]</scope>
    <source>
        <strain evidence="11 12">MIT 17-337</strain>
    </source>
</reference>
<evidence type="ECO:0000256" key="6">
    <source>
        <dbReference type="ARBA" id="ARBA00022692"/>
    </source>
</evidence>
<dbReference type="EMBL" id="NXLQ01000007">
    <property type="protein sequence ID" value="RDU66074.1"/>
    <property type="molecule type" value="Genomic_DNA"/>
</dbReference>
<sequence>MDILLLIGQLIVLFGAIFLGIRLGGMAIGYAGGLGVVVLSLGLGMKPGDIPWDVILIIMSVIAAIAAMQLAGGLDYMVQVAEKILRKNPKYINYLAPTVTYFLTFLAGTGHTAFSMIPVIVEVAKEQNIKPSAPLSIAVVSSQIAITASPVSAAVVYMSGALEEFGWSYPTLLLVWLVTTYIACMLTAFVVSKFFPLDLSKDSVYQERLKAGLVKPSVGAQHIELKKGAKLSVGIFLIGVLCVVFYATSISDVVRKPLLNLVNSHIPVDMEQELFNIKSKALSMLKEAQGDVSKGQAELDSNFSKMENLFLKSKDEFKTANGEFNEAKIDSYVDSLGKFKEAIFQAKELHTDAKLSEVKAYLESALSELHARAKDSIKEDISEETFGVKLAKMVKSYIDPVRLTRDGAIMSFMLLIATFIAIFCKVDTSKLLDASTFKAGMTACVCVLGVAWLGNTFVAGYKEEIGSLASKLVGDYPGLLAVALFFASMLLYSQAATAKAIMPVVIVALDITATTPESSYILVASFAAVSALFVLPTYPTLLGAVQMDDTGSTRIGKYVFNHSFIVPGTIAIIFAVGLGFIVAPIFA</sequence>
<keyword evidence="12" id="KW-1185">Reference proteome</keyword>
<evidence type="ECO:0000256" key="10">
    <source>
        <dbReference type="SAM" id="Phobius"/>
    </source>
</evidence>
<keyword evidence="6 10" id="KW-0812">Transmembrane</keyword>
<organism evidence="11 12">
    <name type="scientific">Helicobacter didelphidarum</name>
    <dbReference type="NCBI Taxonomy" id="2040648"/>
    <lineage>
        <taxon>Bacteria</taxon>
        <taxon>Pseudomonadati</taxon>
        <taxon>Campylobacterota</taxon>
        <taxon>Epsilonproteobacteria</taxon>
        <taxon>Campylobacterales</taxon>
        <taxon>Helicobacteraceae</taxon>
        <taxon>Helicobacter</taxon>
    </lineage>
</organism>
<proteinExistence type="inferred from homology"/>
<accession>A0A3D8IN65</accession>
<feature type="transmembrane region" description="Helical" evidence="10">
    <location>
        <begin position="169"/>
        <end position="191"/>
    </location>
</feature>
<gene>
    <name evidence="11" type="ORF">CQA53_04530</name>
</gene>
<dbReference type="Proteomes" id="UP000256379">
    <property type="component" value="Unassembled WGS sequence"/>
</dbReference>
<keyword evidence="7 10" id="KW-1133">Transmembrane helix</keyword>
<feature type="transmembrane region" description="Helical" evidence="10">
    <location>
        <begin position="52"/>
        <end position="74"/>
    </location>
</feature>
<evidence type="ECO:0000256" key="9">
    <source>
        <dbReference type="ARBA" id="ARBA00039380"/>
    </source>
</evidence>
<feature type="transmembrane region" description="Helical" evidence="10">
    <location>
        <begin position="28"/>
        <end position="45"/>
    </location>
</feature>
<dbReference type="GO" id="GO:0005886">
    <property type="term" value="C:plasma membrane"/>
    <property type="evidence" value="ECO:0007669"/>
    <property type="project" value="UniProtKB-SubCell"/>
</dbReference>
<keyword evidence="3" id="KW-0813">Transport</keyword>
<comment type="subcellular location">
    <subcellularLocation>
        <location evidence="1">Cell inner membrane</location>
        <topology evidence="1">Multi-pass membrane protein</topology>
    </subcellularLocation>
</comment>
<evidence type="ECO:0000256" key="3">
    <source>
        <dbReference type="ARBA" id="ARBA00022448"/>
    </source>
</evidence>
<evidence type="ECO:0000313" key="12">
    <source>
        <dbReference type="Proteomes" id="UP000256379"/>
    </source>
</evidence>
<feature type="transmembrane region" description="Helical" evidence="10">
    <location>
        <begin position="133"/>
        <end position="157"/>
    </location>
</feature>
<feature type="transmembrane region" description="Helical" evidence="10">
    <location>
        <begin position="94"/>
        <end position="121"/>
    </location>
</feature>
<protein>
    <recommendedName>
        <fullName evidence="9">C4-dicarboxylate transporter DcuA</fullName>
    </recommendedName>
</protein>
<dbReference type="PANTHER" id="PTHR36106:SF2">
    <property type="entry name" value="C4-DICARBOXYLATE TRANSPORTER DCUA"/>
    <property type="match status" value="1"/>
</dbReference>
<dbReference type="GO" id="GO:0015556">
    <property type="term" value="F:C4-dicarboxylate transmembrane transporter activity"/>
    <property type="evidence" value="ECO:0007669"/>
    <property type="project" value="InterPro"/>
</dbReference>
<dbReference type="OrthoDB" id="9770910at2"/>
<feature type="transmembrane region" description="Helical" evidence="10">
    <location>
        <begin position="436"/>
        <end position="459"/>
    </location>
</feature>
<feature type="transmembrane region" description="Helical" evidence="10">
    <location>
        <begin position="231"/>
        <end position="250"/>
    </location>
</feature>
<feature type="transmembrane region" description="Helical" evidence="10">
    <location>
        <begin position="407"/>
        <end position="424"/>
    </location>
</feature>
<dbReference type="NCBIfam" id="TIGR00770">
    <property type="entry name" value="Dcu"/>
    <property type="match status" value="1"/>
</dbReference>
<dbReference type="NCBIfam" id="NF006927">
    <property type="entry name" value="PRK09412.1"/>
    <property type="match status" value="1"/>
</dbReference>
<feature type="transmembrane region" description="Helical" evidence="10">
    <location>
        <begin position="564"/>
        <end position="586"/>
    </location>
</feature>
<dbReference type="RefSeq" id="WP_115542844.1">
    <property type="nucleotide sequence ID" value="NZ_NXLQ01000007.1"/>
</dbReference>
<evidence type="ECO:0000256" key="7">
    <source>
        <dbReference type="ARBA" id="ARBA00022989"/>
    </source>
</evidence>